<accession>A0A1U9KBF9</accession>
<gene>
    <name evidence="1" type="ORF">B0W44_05185</name>
</gene>
<proteinExistence type="predicted"/>
<dbReference type="KEGG" id="ntr:B0W44_05185"/>
<dbReference type="InterPro" id="IPR047729">
    <property type="entry name" value="Sce7726-like"/>
</dbReference>
<evidence type="ECO:0008006" key="3">
    <source>
        <dbReference type="Google" id="ProtNLM"/>
    </source>
</evidence>
<keyword evidence="2" id="KW-1185">Reference proteome</keyword>
<evidence type="ECO:0000313" key="2">
    <source>
        <dbReference type="Proteomes" id="UP000188603"/>
    </source>
</evidence>
<protein>
    <recommendedName>
        <fullName evidence="3">Sce7726 family protein</fullName>
    </recommendedName>
</protein>
<evidence type="ECO:0000313" key="1">
    <source>
        <dbReference type="EMBL" id="AQS57407.1"/>
    </source>
</evidence>
<sequence>MVKSRDVDIRKGLHYTLLKDHKNDPDTLVLDEMTICQGDARIDVAVINGKINGFEIKSESDTLERLPRQVDLYNMVFDTVTIVTGPRYIDGILDLIPDWWGIIKTEMDSDRQVYFYTIREAQNNYNSDPLAIAQLLWRNEALEILKEKGLHKGLLSKPRRVLWQALAEKLSIDELKDEVRKKLKNRSNWRGH</sequence>
<organism evidence="1 2">
    <name type="scientific">Novibacillus thermophilus</name>
    <dbReference type="NCBI Taxonomy" id="1471761"/>
    <lineage>
        <taxon>Bacteria</taxon>
        <taxon>Bacillati</taxon>
        <taxon>Bacillota</taxon>
        <taxon>Bacilli</taxon>
        <taxon>Bacillales</taxon>
        <taxon>Thermoactinomycetaceae</taxon>
        <taxon>Novibacillus</taxon>
    </lineage>
</organism>
<reference evidence="1 2" key="1">
    <citation type="journal article" date="2015" name="Int. J. Syst. Evol. Microbiol.">
        <title>Novibacillus thermophilus gen. nov., sp. nov., a Gram-staining-negative and moderately thermophilic member of the family Thermoactinomycetaceae.</title>
        <authorList>
            <person name="Yang G."/>
            <person name="Chen J."/>
            <person name="Zhou S."/>
        </authorList>
    </citation>
    <scope>NUCLEOTIDE SEQUENCE [LARGE SCALE GENOMIC DNA]</scope>
    <source>
        <strain evidence="1 2">SG-1</strain>
    </source>
</reference>
<dbReference type="STRING" id="1471761.B0W44_05185"/>
<dbReference type="EMBL" id="CP019699">
    <property type="protein sequence ID" value="AQS57407.1"/>
    <property type="molecule type" value="Genomic_DNA"/>
</dbReference>
<dbReference type="NCBIfam" id="NF033832">
    <property type="entry name" value="sce7726_fam"/>
    <property type="match status" value="1"/>
</dbReference>
<dbReference type="Proteomes" id="UP000188603">
    <property type="component" value="Chromosome"/>
</dbReference>
<dbReference type="AlphaFoldDB" id="A0A1U9KBF9"/>
<name>A0A1U9KBF9_9BACL</name>